<accession>A0A948RV50</accession>
<protein>
    <submittedName>
        <fullName evidence="3">Thermonuclease family protein</fullName>
    </submittedName>
</protein>
<name>A0A948RV50_UNCEI</name>
<dbReference type="InterPro" id="IPR035437">
    <property type="entry name" value="SNase_OB-fold_sf"/>
</dbReference>
<dbReference type="InterPro" id="IPR016071">
    <property type="entry name" value="Staphylococal_nuclease_OB-fold"/>
</dbReference>
<feature type="chain" id="PRO_5037716290" evidence="1">
    <location>
        <begin position="29"/>
        <end position="203"/>
    </location>
</feature>
<proteinExistence type="predicted"/>
<evidence type="ECO:0000313" key="4">
    <source>
        <dbReference type="Proteomes" id="UP000777784"/>
    </source>
</evidence>
<feature type="signal peptide" evidence="1">
    <location>
        <begin position="1"/>
        <end position="28"/>
    </location>
</feature>
<dbReference type="EMBL" id="JAHJDP010000066">
    <property type="protein sequence ID" value="MBU2691578.1"/>
    <property type="molecule type" value="Genomic_DNA"/>
</dbReference>
<dbReference type="AlphaFoldDB" id="A0A948RV50"/>
<dbReference type="GO" id="GO:0004518">
    <property type="term" value="F:nuclease activity"/>
    <property type="evidence" value="ECO:0007669"/>
    <property type="project" value="InterPro"/>
</dbReference>
<sequence>MRQSHYFTCSLVLFVIMGLMISAPDLPAQDDRAQTRTAMERVAVNPDSIDVDDGDTVTIRWGGDDVEIIRILGIDTPETQHIGHNLPFDQPFGREAAGFAMGAFALATKVELLRADQMDPYGRTLGYLFLNGKNYSALIVAARLASETVNHYGDNGFPKEAAEVLAAAKTAGPVPFEPPFQFRQRMREVTDWMRATGQLPEDE</sequence>
<dbReference type="PROSITE" id="PS01123">
    <property type="entry name" value="TNASE_1"/>
    <property type="match status" value="1"/>
</dbReference>
<evidence type="ECO:0000313" key="3">
    <source>
        <dbReference type="EMBL" id="MBU2691578.1"/>
    </source>
</evidence>
<evidence type="ECO:0000259" key="2">
    <source>
        <dbReference type="PROSITE" id="PS50830"/>
    </source>
</evidence>
<dbReference type="SMART" id="SM00318">
    <property type="entry name" value="SNc"/>
    <property type="match status" value="1"/>
</dbReference>
<comment type="caution">
    <text evidence="3">The sequence shown here is derived from an EMBL/GenBank/DDBJ whole genome shotgun (WGS) entry which is preliminary data.</text>
</comment>
<feature type="domain" description="TNase-like" evidence="2">
    <location>
        <begin position="51"/>
        <end position="171"/>
    </location>
</feature>
<dbReference type="GO" id="GO:0003676">
    <property type="term" value="F:nucleic acid binding"/>
    <property type="evidence" value="ECO:0007669"/>
    <property type="project" value="InterPro"/>
</dbReference>
<dbReference type="Proteomes" id="UP000777784">
    <property type="component" value="Unassembled WGS sequence"/>
</dbReference>
<reference evidence="3" key="1">
    <citation type="submission" date="2021-05" db="EMBL/GenBank/DDBJ databases">
        <title>Energy efficiency and biological interactions define the core microbiome of deep oligotrophic groundwater.</title>
        <authorList>
            <person name="Mehrshad M."/>
            <person name="Lopez-Fernandez M."/>
            <person name="Bell E."/>
            <person name="Bernier-Latmani R."/>
            <person name="Bertilsson S."/>
            <person name="Dopson M."/>
        </authorList>
    </citation>
    <scope>NUCLEOTIDE SEQUENCE</scope>
    <source>
        <strain evidence="3">Modern_marine.mb.64</strain>
    </source>
</reference>
<keyword evidence="1" id="KW-0732">Signal</keyword>
<organism evidence="3 4">
    <name type="scientific">Eiseniibacteriota bacterium</name>
    <dbReference type="NCBI Taxonomy" id="2212470"/>
    <lineage>
        <taxon>Bacteria</taxon>
        <taxon>Candidatus Eiseniibacteriota</taxon>
    </lineage>
</organism>
<dbReference type="SUPFAM" id="SSF50199">
    <property type="entry name" value="Staphylococcal nuclease"/>
    <property type="match status" value="1"/>
</dbReference>
<dbReference type="Pfam" id="PF00565">
    <property type="entry name" value="SNase"/>
    <property type="match status" value="1"/>
</dbReference>
<dbReference type="PROSITE" id="PS50830">
    <property type="entry name" value="TNASE_3"/>
    <property type="match status" value="1"/>
</dbReference>
<dbReference type="Gene3D" id="2.40.50.90">
    <property type="match status" value="1"/>
</dbReference>
<dbReference type="InterPro" id="IPR002071">
    <property type="entry name" value="Thermonucl_AS"/>
</dbReference>
<evidence type="ECO:0000256" key="1">
    <source>
        <dbReference type="SAM" id="SignalP"/>
    </source>
</evidence>
<gene>
    <name evidence="3" type="ORF">KJ970_11680</name>
</gene>